<feature type="compositionally biased region" description="Acidic residues" evidence="1">
    <location>
        <begin position="11"/>
        <end position="20"/>
    </location>
</feature>
<keyword evidence="3" id="KW-1185">Reference proteome</keyword>
<sequence>MNFDADRLAMPEEEDLDIDISTEAGPNQQLDSMLLLEQTLEEETRDISTRFQSEKRPQPAGLDRALGDDRNNRRSAGHGTNDQFAQQRYASKNGGFVTGFDPLSKDEQAKKANRAQRFGGLLQEHTEAKDEAMEEAGMDVDGKDFARPDRLPETPPRTSTIRLEAVYLYGTDEMSTKDVLKYFDAYGPSHVEWIDDSSCNIVFPDQFSAKRAVYFQLVDKENITFGEDGDDDDIEPSRETSESGVAEPIISPKSKNRLQRAKEYVPVQQHNQITTAKSNSGLFVRYATDLDRKERHSAAKSVYYAIHGREDGPSTGQRSSTTTSSRYGRRSRADEDEVWNRGREADVSLVRAQALDLAQVPTPDPGRLVAQPAVIMGAAHLMHGIASVLTITSTNRGRRGDISLRLGGRVKFPEEESAVADDRLNQYADEFLAELESTFSRREKAIPRTKIKAMGF</sequence>
<dbReference type="Pfam" id="PF10309">
    <property type="entry name" value="NCBP3"/>
    <property type="match status" value="1"/>
</dbReference>
<evidence type="ECO:0000256" key="1">
    <source>
        <dbReference type="SAM" id="MobiDB-lite"/>
    </source>
</evidence>
<feature type="region of interest" description="Disordered" evidence="1">
    <location>
        <begin position="134"/>
        <end position="156"/>
    </location>
</feature>
<dbReference type="Gene3D" id="3.30.70.330">
    <property type="match status" value="1"/>
</dbReference>
<name>A0A9P6RFP7_9FUNG</name>
<comment type="caution">
    <text evidence="2">The sequence shown here is derived from an EMBL/GenBank/DDBJ whole genome shotgun (WGS) entry which is preliminary data.</text>
</comment>
<feature type="compositionally biased region" description="Basic and acidic residues" evidence="1">
    <location>
        <begin position="1"/>
        <end position="10"/>
    </location>
</feature>
<evidence type="ECO:0008006" key="4">
    <source>
        <dbReference type="Google" id="ProtNLM"/>
    </source>
</evidence>
<dbReference type="OrthoDB" id="422106at2759"/>
<evidence type="ECO:0000313" key="3">
    <source>
        <dbReference type="Proteomes" id="UP000823405"/>
    </source>
</evidence>
<feature type="compositionally biased region" description="Low complexity" evidence="1">
    <location>
        <begin position="314"/>
        <end position="326"/>
    </location>
</feature>
<feature type="region of interest" description="Disordered" evidence="1">
    <location>
        <begin position="308"/>
        <end position="338"/>
    </location>
</feature>
<gene>
    <name evidence="2" type="ORF">BGZ97_004555</name>
</gene>
<accession>A0A9P6RFP7</accession>
<dbReference type="InterPro" id="IPR019416">
    <property type="entry name" value="NCBP3"/>
</dbReference>
<dbReference type="GO" id="GO:0005634">
    <property type="term" value="C:nucleus"/>
    <property type="evidence" value="ECO:0007669"/>
    <property type="project" value="TreeGrafter"/>
</dbReference>
<feature type="compositionally biased region" description="Basic and acidic residues" evidence="1">
    <location>
        <begin position="140"/>
        <end position="152"/>
    </location>
</feature>
<feature type="region of interest" description="Disordered" evidence="1">
    <location>
        <begin position="1"/>
        <end position="85"/>
    </location>
</feature>
<evidence type="ECO:0000313" key="2">
    <source>
        <dbReference type="EMBL" id="KAG0317966.1"/>
    </source>
</evidence>
<dbReference type="GO" id="GO:0000340">
    <property type="term" value="F:RNA 7-methylguanosine cap binding"/>
    <property type="evidence" value="ECO:0007669"/>
    <property type="project" value="InterPro"/>
</dbReference>
<dbReference type="PANTHER" id="PTHR16291:SF0">
    <property type="entry name" value="NUCLEAR CAP-BINDING PROTEIN SUBUNIT 3"/>
    <property type="match status" value="1"/>
</dbReference>
<dbReference type="EMBL" id="JAAAIN010000215">
    <property type="protein sequence ID" value="KAG0317966.1"/>
    <property type="molecule type" value="Genomic_DNA"/>
</dbReference>
<feature type="compositionally biased region" description="Basic and acidic residues" evidence="1">
    <location>
        <begin position="45"/>
        <end position="57"/>
    </location>
</feature>
<proteinExistence type="predicted"/>
<reference evidence="2" key="1">
    <citation type="journal article" date="2020" name="Fungal Divers.">
        <title>Resolving the Mortierellaceae phylogeny through synthesis of multi-gene phylogenetics and phylogenomics.</title>
        <authorList>
            <person name="Vandepol N."/>
            <person name="Liber J."/>
            <person name="Desiro A."/>
            <person name="Na H."/>
            <person name="Kennedy M."/>
            <person name="Barry K."/>
            <person name="Grigoriev I.V."/>
            <person name="Miller A.N."/>
            <person name="O'Donnell K."/>
            <person name="Stajich J.E."/>
            <person name="Bonito G."/>
        </authorList>
    </citation>
    <scope>NUCLEOTIDE SEQUENCE</scope>
    <source>
        <strain evidence="2">NVP60</strain>
    </source>
</reference>
<protein>
    <recommendedName>
        <fullName evidence="4">Nuclear cap-binding protein subunit 3</fullName>
    </recommendedName>
</protein>
<organism evidence="2 3">
    <name type="scientific">Linnemannia gamsii</name>
    <dbReference type="NCBI Taxonomy" id="64522"/>
    <lineage>
        <taxon>Eukaryota</taxon>
        <taxon>Fungi</taxon>
        <taxon>Fungi incertae sedis</taxon>
        <taxon>Mucoromycota</taxon>
        <taxon>Mortierellomycotina</taxon>
        <taxon>Mortierellomycetes</taxon>
        <taxon>Mortierellales</taxon>
        <taxon>Mortierellaceae</taxon>
        <taxon>Linnemannia</taxon>
    </lineage>
</organism>
<dbReference type="AlphaFoldDB" id="A0A9P6RFP7"/>
<dbReference type="PANTHER" id="PTHR16291">
    <property type="entry name" value="NUCLEAR CAP-BINDING PROTEIN SUBUNIT 3"/>
    <property type="match status" value="1"/>
</dbReference>
<dbReference type="InterPro" id="IPR012677">
    <property type="entry name" value="Nucleotide-bd_a/b_plait_sf"/>
</dbReference>
<dbReference type="Proteomes" id="UP000823405">
    <property type="component" value="Unassembled WGS sequence"/>
</dbReference>
<feature type="region of interest" description="Disordered" evidence="1">
    <location>
        <begin position="225"/>
        <end position="256"/>
    </location>
</feature>
<dbReference type="GO" id="GO:0003729">
    <property type="term" value="F:mRNA binding"/>
    <property type="evidence" value="ECO:0007669"/>
    <property type="project" value="InterPro"/>
</dbReference>